<evidence type="ECO:0000259" key="12">
    <source>
        <dbReference type="Pfam" id="PF02223"/>
    </source>
</evidence>
<evidence type="ECO:0000256" key="3">
    <source>
        <dbReference type="ARBA" id="ARBA00017144"/>
    </source>
</evidence>
<dbReference type="PROSITE" id="PS01331">
    <property type="entry name" value="THYMIDYLATE_KINASE"/>
    <property type="match status" value="1"/>
</dbReference>
<dbReference type="GO" id="GO:0004798">
    <property type="term" value="F:dTMP kinase activity"/>
    <property type="evidence" value="ECO:0007669"/>
    <property type="project" value="UniProtKB-EC"/>
</dbReference>
<comment type="similarity">
    <text evidence="1 11">Belongs to the thymidylate kinase family.</text>
</comment>
<gene>
    <name evidence="11" type="primary">tmk</name>
    <name evidence="13" type="ORF">J2R99_003013</name>
</gene>
<dbReference type="InterPro" id="IPR018095">
    <property type="entry name" value="Thymidylate_kin_CS"/>
</dbReference>
<dbReference type="EMBL" id="JAUSUK010000002">
    <property type="protein sequence ID" value="MDQ0327144.1"/>
    <property type="molecule type" value="Genomic_DNA"/>
</dbReference>
<protein>
    <recommendedName>
        <fullName evidence="3 11">Thymidylate kinase</fullName>
        <ecNumber evidence="2 11">2.7.4.9</ecNumber>
    </recommendedName>
    <alternativeName>
        <fullName evidence="9 11">dTMP kinase</fullName>
    </alternativeName>
</protein>
<keyword evidence="5 11" id="KW-0545">Nucleotide biosynthesis</keyword>
<dbReference type="EC" id="2.7.4.9" evidence="2 11"/>
<dbReference type="InterPro" id="IPR018094">
    <property type="entry name" value="Thymidylate_kinase"/>
</dbReference>
<feature type="domain" description="Thymidylate kinase-like" evidence="12">
    <location>
        <begin position="13"/>
        <end position="201"/>
    </location>
</feature>
<keyword evidence="6 11" id="KW-0547">Nucleotide-binding</keyword>
<keyword evidence="4 11" id="KW-0808">Transferase</keyword>
<dbReference type="PANTHER" id="PTHR10344">
    <property type="entry name" value="THYMIDYLATE KINASE"/>
    <property type="match status" value="1"/>
</dbReference>
<keyword evidence="14" id="KW-1185">Reference proteome</keyword>
<evidence type="ECO:0000256" key="7">
    <source>
        <dbReference type="ARBA" id="ARBA00022777"/>
    </source>
</evidence>
<evidence type="ECO:0000256" key="10">
    <source>
        <dbReference type="ARBA" id="ARBA00048743"/>
    </source>
</evidence>
<proteinExistence type="inferred from homology"/>
<evidence type="ECO:0000256" key="2">
    <source>
        <dbReference type="ARBA" id="ARBA00012980"/>
    </source>
</evidence>
<dbReference type="Pfam" id="PF02223">
    <property type="entry name" value="Thymidylate_kin"/>
    <property type="match status" value="1"/>
</dbReference>
<dbReference type="NCBIfam" id="TIGR00041">
    <property type="entry name" value="DTMP_kinase"/>
    <property type="match status" value="1"/>
</dbReference>
<comment type="caution">
    <text evidence="13">The sequence shown here is derived from an EMBL/GenBank/DDBJ whole genome shotgun (WGS) entry which is preliminary data.</text>
</comment>
<comment type="function">
    <text evidence="11">Phosphorylation of dTMP to form dTDP in both de novo and salvage pathways of dTTP synthesis.</text>
</comment>
<dbReference type="Gene3D" id="3.40.50.300">
    <property type="entry name" value="P-loop containing nucleotide triphosphate hydrolases"/>
    <property type="match status" value="1"/>
</dbReference>
<keyword evidence="8 11" id="KW-0067">ATP-binding</keyword>
<evidence type="ECO:0000256" key="9">
    <source>
        <dbReference type="ARBA" id="ARBA00029962"/>
    </source>
</evidence>
<evidence type="ECO:0000313" key="14">
    <source>
        <dbReference type="Proteomes" id="UP001230253"/>
    </source>
</evidence>
<dbReference type="RefSeq" id="WP_307155220.1">
    <property type="nucleotide sequence ID" value="NZ_JAUSUK010000002.1"/>
</dbReference>
<evidence type="ECO:0000256" key="1">
    <source>
        <dbReference type="ARBA" id="ARBA00009776"/>
    </source>
</evidence>
<sequence length="216" mass="23242">MALDPQRGFFITLEGGEGSGKSTQARRLNVLLRRMGRDVVLTREPGGTTHGEAIREMLLSGLIRPFGSEAEALFFAVARREHVLHLIRPALEEGQVVVCDRFADSTRAYQGVAGVPQETILRLEEIALTGTQPDLTLILDIDPAVGLARAAGRSAADRFEADELALHEARRHAFLAIAKAEPERCVVIDASLTADEIAAQIEAAVGARLPRATGTS</sequence>
<evidence type="ECO:0000256" key="8">
    <source>
        <dbReference type="ARBA" id="ARBA00022840"/>
    </source>
</evidence>
<evidence type="ECO:0000256" key="5">
    <source>
        <dbReference type="ARBA" id="ARBA00022727"/>
    </source>
</evidence>
<reference evidence="13 14" key="1">
    <citation type="submission" date="2023-07" db="EMBL/GenBank/DDBJ databases">
        <title>Genomic Encyclopedia of Type Strains, Phase IV (KMG-IV): sequencing the most valuable type-strain genomes for metagenomic binning, comparative biology and taxonomic classification.</title>
        <authorList>
            <person name="Goeker M."/>
        </authorList>
    </citation>
    <scope>NUCLEOTIDE SEQUENCE [LARGE SCALE GENOMIC DNA]</scope>
    <source>
        <strain evidence="13 14">DSM 11549</strain>
    </source>
</reference>
<feature type="binding site" evidence="11">
    <location>
        <begin position="15"/>
        <end position="22"/>
    </location>
    <ligand>
        <name>ATP</name>
        <dbReference type="ChEBI" id="CHEBI:30616"/>
    </ligand>
</feature>
<organism evidence="13 14">
    <name type="scientific">Rhodopseudomonas julia</name>
    <dbReference type="NCBI Taxonomy" id="200617"/>
    <lineage>
        <taxon>Bacteria</taxon>
        <taxon>Pseudomonadati</taxon>
        <taxon>Pseudomonadota</taxon>
        <taxon>Alphaproteobacteria</taxon>
        <taxon>Hyphomicrobiales</taxon>
        <taxon>Nitrobacteraceae</taxon>
        <taxon>Rhodopseudomonas</taxon>
    </lineage>
</organism>
<evidence type="ECO:0000256" key="6">
    <source>
        <dbReference type="ARBA" id="ARBA00022741"/>
    </source>
</evidence>
<dbReference type="InterPro" id="IPR039430">
    <property type="entry name" value="Thymidylate_kin-like_dom"/>
</dbReference>
<accession>A0ABU0CB26</accession>
<dbReference type="SUPFAM" id="SSF52540">
    <property type="entry name" value="P-loop containing nucleoside triphosphate hydrolases"/>
    <property type="match status" value="1"/>
</dbReference>
<comment type="catalytic activity">
    <reaction evidence="10 11">
        <text>dTMP + ATP = dTDP + ADP</text>
        <dbReference type="Rhea" id="RHEA:13517"/>
        <dbReference type="ChEBI" id="CHEBI:30616"/>
        <dbReference type="ChEBI" id="CHEBI:58369"/>
        <dbReference type="ChEBI" id="CHEBI:63528"/>
        <dbReference type="ChEBI" id="CHEBI:456216"/>
        <dbReference type="EC" id="2.7.4.9"/>
    </reaction>
</comment>
<name>A0ABU0CB26_9BRAD</name>
<dbReference type="HAMAP" id="MF_00165">
    <property type="entry name" value="Thymidylate_kinase"/>
    <property type="match status" value="1"/>
</dbReference>
<evidence type="ECO:0000256" key="11">
    <source>
        <dbReference type="HAMAP-Rule" id="MF_00165"/>
    </source>
</evidence>
<evidence type="ECO:0000313" key="13">
    <source>
        <dbReference type="EMBL" id="MDQ0327144.1"/>
    </source>
</evidence>
<evidence type="ECO:0000256" key="4">
    <source>
        <dbReference type="ARBA" id="ARBA00022679"/>
    </source>
</evidence>
<dbReference type="PANTHER" id="PTHR10344:SF4">
    <property type="entry name" value="UMP-CMP KINASE 2, MITOCHONDRIAL"/>
    <property type="match status" value="1"/>
</dbReference>
<dbReference type="Proteomes" id="UP001230253">
    <property type="component" value="Unassembled WGS sequence"/>
</dbReference>
<keyword evidence="7 11" id="KW-0418">Kinase</keyword>
<dbReference type="CDD" id="cd01672">
    <property type="entry name" value="TMPK"/>
    <property type="match status" value="1"/>
</dbReference>
<dbReference type="InterPro" id="IPR027417">
    <property type="entry name" value="P-loop_NTPase"/>
</dbReference>